<dbReference type="SUPFAM" id="SSF46894">
    <property type="entry name" value="C-terminal effector domain of the bipartite response regulators"/>
    <property type="match status" value="1"/>
</dbReference>
<dbReference type="PANTHER" id="PTHR44688:SF16">
    <property type="entry name" value="DNA-BINDING TRANSCRIPTIONAL ACTIVATOR DEVR_DOSR"/>
    <property type="match status" value="1"/>
</dbReference>
<dbReference type="Pfam" id="PF00196">
    <property type="entry name" value="GerE"/>
    <property type="match status" value="1"/>
</dbReference>
<dbReference type="PRINTS" id="PR00038">
    <property type="entry name" value="HTHLUXR"/>
</dbReference>
<keyword evidence="7" id="KW-1185">Reference proteome</keyword>
<evidence type="ECO:0000313" key="6">
    <source>
        <dbReference type="EMBL" id="NYJ78398.1"/>
    </source>
</evidence>
<feature type="domain" description="HTH luxR-type" evidence="5">
    <location>
        <begin position="711"/>
        <end position="776"/>
    </location>
</feature>
<keyword evidence="2 6" id="KW-0238">DNA-binding</keyword>
<gene>
    <name evidence="6" type="ORF">HNR09_001809</name>
</gene>
<feature type="region of interest" description="Disordered" evidence="4">
    <location>
        <begin position="395"/>
        <end position="417"/>
    </location>
</feature>
<comment type="caution">
    <text evidence="6">The sequence shown here is derived from an EMBL/GenBank/DDBJ whole genome shotgun (WGS) entry which is preliminary data.</text>
</comment>
<dbReference type="CDD" id="cd06170">
    <property type="entry name" value="LuxR_C_like"/>
    <property type="match status" value="1"/>
</dbReference>
<dbReference type="RefSeq" id="WP_179541745.1">
    <property type="nucleotide sequence ID" value="NZ_BAAALL010000005.1"/>
</dbReference>
<feature type="compositionally biased region" description="Polar residues" evidence="4">
    <location>
        <begin position="405"/>
        <end position="417"/>
    </location>
</feature>
<sequence>MELVPSQEIQGAPLTRRLEVLDNFSGPAHEAATSLLSDPAADPDLERIFVFAHADLLDDESLAVIDELVRSQRIVVLLSSMASSHLALRFARVLNSPRGLHLELAPLSLEETQDRLAQQLEEPPTAALTRYLHTCSDGAPESLMRLARRGLAEGWIGSVDARSVVLGSPSWMDHLEAQASLDRLRTRIGGIALDALRAVALRGEMPLDEAMSVFQPHRTLFSLEESGLLMIRPEGVSVRRETHRQALIMAREPVSDPPSTPEGVLHTRSVGAEITSEAARRTGWALLERGLLAQARFVAEALPTQDASRGTLEACCDLVAGAPRRALRQLVPIAAAGDLTAAALIALIHATVLEDTRAGAQSLSNLSAMAGQAPEVQDLIEALRQIHLSLCEDMGSEAPDESDQLPPSTEATSPCRTPATSALDLAGMGRVLLQVLEAFSEAAGQSPSAPATVAKISEISFHDVPIVCASWAVSCLAAARLLTLPQEDIIPERWVRGEPPGRSLLRVNATEALEMLHAMMSGEGTDDLRRRMEDLWAQYEGGLPQGFLRRPLLEALDFAVEGGRTEDLLGPTEYIPRRSGSITEASWGHMLTAVGRVLGLAARGDVSQVDVARELAPACLVMRRLVIRCVVLRGIHELDAPTLAVLEAQARALDVEDEILDLLTARLTGDAPRFAMAAELVEIHWPRSGLGRSIGGRLSDLRRAAEVTTKTAGQRDLLSAREQEVADRVFQGLSLAEIADSLRISIRTVQSHVRNTYRKLDIRSRTELRARLTATSLDRP</sequence>
<dbReference type="GO" id="GO:0006355">
    <property type="term" value="P:regulation of DNA-templated transcription"/>
    <property type="evidence" value="ECO:0007669"/>
    <property type="project" value="InterPro"/>
</dbReference>
<evidence type="ECO:0000259" key="5">
    <source>
        <dbReference type="PROSITE" id="PS50043"/>
    </source>
</evidence>
<evidence type="ECO:0000256" key="2">
    <source>
        <dbReference type="ARBA" id="ARBA00023125"/>
    </source>
</evidence>
<dbReference type="PROSITE" id="PS50043">
    <property type="entry name" value="HTH_LUXR_2"/>
    <property type="match status" value="1"/>
</dbReference>
<keyword evidence="1" id="KW-0805">Transcription regulation</keyword>
<dbReference type="AlphaFoldDB" id="A0A7Z0GMC5"/>
<reference evidence="6 7" key="1">
    <citation type="submission" date="2020-07" db="EMBL/GenBank/DDBJ databases">
        <title>Sequencing the genomes of 1000 actinobacteria strains.</title>
        <authorList>
            <person name="Klenk H.-P."/>
        </authorList>
    </citation>
    <scope>NUCLEOTIDE SEQUENCE [LARGE SCALE GENOMIC DNA]</scope>
    <source>
        <strain evidence="6 7">DSM 15475</strain>
    </source>
</reference>
<dbReference type="InterPro" id="IPR000792">
    <property type="entry name" value="Tscrpt_reg_LuxR_C"/>
</dbReference>
<dbReference type="SMART" id="SM00421">
    <property type="entry name" value="HTH_LUXR"/>
    <property type="match status" value="1"/>
</dbReference>
<dbReference type="EMBL" id="JACCFY010000001">
    <property type="protein sequence ID" value="NYJ78398.1"/>
    <property type="molecule type" value="Genomic_DNA"/>
</dbReference>
<proteinExistence type="predicted"/>
<dbReference type="Gene3D" id="1.10.10.10">
    <property type="entry name" value="Winged helix-like DNA-binding domain superfamily/Winged helix DNA-binding domain"/>
    <property type="match status" value="1"/>
</dbReference>
<dbReference type="GO" id="GO:0003677">
    <property type="term" value="F:DNA binding"/>
    <property type="evidence" value="ECO:0007669"/>
    <property type="project" value="UniProtKB-KW"/>
</dbReference>
<protein>
    <submittedName>
        <fullName evidence="6">DNA-binding CsgD family transcriptional regulator</fullName>
    </submittedName>
</protein>
<evidence type="ECO:0000256" key="4">
    <source>
        <dbReference type="SAM" id="MobiDB-lite"/>
    </source>
</evidence>
<evidence type="ECO:0000256" key="3">
    <source>
        <dbReference type="ARBA" id="ARBA00023163"/>
    </source>
</evidence>
<dbReference type="InterPro" id="IPR016032">
    <property type="entry name" value="Sig_transdc_resp-reg_C-effctor"/>
</dbReference>
<evidence type="ECO:0000313" key="7">
    <source>
        <dbReference type="Proteomes" id="UP000535437"/>
    </source>
</evidence>
<name>A0A7Z0GMC5_9MICC</name>
<organism evidence="6 7">
    <name type="scientific">Nesterenkonia xinjiangensis</name>
    <dbReference type="NCBI Taxonomy" id="225327"/>
    <lineage>
        <taxon>Bacteria</taxon>
        <taxon>Bacillati</taxon>
        <taxon>Actinomycetota</taxon>
        <taxon>Actinomycetes</taxon>
        <taxon>Micrococcales</taxon>
        <taxon>Micrococcaceae</taxon>
        <taxon>Nesterenkonia</taxon>
    </lineage>
</organism>
<dbReference type="Proteomes" id="UP000535437">
    <property type="component" value="Unassembled WGS sequence"/>
</dbReference>
<evidence type="ECO:0000256" key="1">
    <source>
        <dbReference type="ARBA" id="ARBA00023015"/>
    </source>
</evidence>
<keyword evidence="3" id="KW-0804">Transcription</keyword>
<dbReference type="InterPro" id="IPR036388">
    <property type="entry name" value="WH-like_DNA-bd_sf"/>
</dbReference>
<accession>A0A7Z0GMC5</accession>
<dbReference type="PANTHER" id="PTHR44688">
    <property type="entry name" value="DNA-BINDING TRANSCRIPTIONAL ACTIVATOR DEVR_DOSR"/>
    <property type="match status" value="1"/>
</dbReference>